<gene>
    <name evidence="2" type="ORF">J2D73_19560</name>
</gene>
<name>A0ABS3M1G2_9PROT</name>
<dbReference type="EMBL" id="JAFVMF010000039">
    <property type="protein sequence ID" value="MBO1361983.1"/>
    <property type="molecule type" value="Genomic_DNA"/>
</dbReference>
<reference evidence="2 3" key="1">
    <citation type="submission" date="2021-03" db="EMBL/GenBank/DDBJ databases">
        <title>The complete genome sequence of Acetobacter sacchari TBRC 11175.</title>
        <authorList>
            <person name="Charoenyingcharoen P."/>
            <person name="Yukphan P."/>
        </authorList>
    </citation>
    <scope>NUCLEOTIDE SEQUENCE [LARGE SCALE GENOMIC DNA]</scope>
    <source>
        <strain evidence="2 3">TBRC 11175</strain>
    </source>
</reference>
<evidence type="ECO:0000313" key="2">
    <source>
        <dbReference type="EMBL" id="MBO1361983.1"/>
    </source>
</evidence>
<evidence type="ECO:0000259" key="1">
    <source>
        <dbReference type="PROSITE" id="PS50090"/>
    </source>
</evidence>
<organism evidence="2 3">
    <name type="scientific">Acetobacter sacchari</name>
    <dbReference type="NCBI Taxonomy" id="2661687"/>
    <lineage>
        <taxon>Bacteria</taxon>
        <taxon>Pseudomonadati</taxon>
        <taxon>Pseudomonadota</taxon>
        <taxon>Alphaproteobacteria</taxon>
        <taxon>Acetobacterales</taxon>
        <taxon>Acetobacteraceae</taxon>
        <taxon>Acetobacter</taxon>
    </lineage>
</organism>
<dbReference type="PROSITE" id="PS50090">
    <property type="entry name" value="MYB_LIKE"/>
    <property type="match status" value="1"/>
</dbReference>
<feature type="domain" description="Myb-like" evidence="1">
    <location>
        <begin position="1"/>
        <end position="48"/>
    </location>
</feature>
<accession>A0ABS3M1G2</accession>
<protein>
    <recommendedName>
        <fullName evidence="1">Myb-like domain-containing protein</fullName>
    </recommendedName>
</protein>
<sequence length="62" mass="7127">MGRRRKPWAPGDVNRLVKMRRDGKTWREIGAALGKPHISCARYWREVLGYECINVEAEGGND</sequence>
<dbReference type="InterPro" id="IPR001005">
    <property type="entry name" value="SANT/Myb"/>
</dbReference>
<keyword evidence="3" id="KW-1185">Reference proteome</keyword>
<evidence type="ECO:0000313" key="3">
    <source>
        <dbReference type="Proteomes" id="UP000664771"/>
    </source>
</evidence>
<dbReference type="Proteomes" id="UP000664771">
    <property type="component" value="Unassembled WGS sequence"/>
</dbReference>
<proteinExistence type="predicted"/>
<comment type="caution">
    <text evidence="2">The sequence shown here is derived from an EMBL/GenBank/DDBJ whole genome shotgun (WGS) entry which is preliminary data.</text>
</comment>
<dbReference type="RefSeq" id="WP_207884045.1">
    <property type="nucleotide sequence ID" value="NZ_JAFVMF010000039.1"/>
</dbReference>